<organism evidence="4 5">
    <name type="scientific">Bugula neritina</name>
    <name type="common">Brown bryozoan</name>
    <name type="synonym">Sertularia neritina</name>
    <dbReference type="NCBI Taxonomy" id="10212"/>
    <lineage>
        <taxon>Eukaryota</taxon>
        <taxon>Metazoa</taxon>
        <taxon>Spiralia</taxon>
        <taxon>Lophotrochozoa</taxon>
        <taxon>Bryozoa</taxon>
        <taxon>Gymnolaemata</taxon>
        <taxon>Cheilostomatida</taxon>
        <taxon>Flustrina</taxon>
        <taxon>Buguloidea</taxon>
        <taxon>Bugulidae</taxon>
        <taxon>Bugula</taxon>
    </lineage>
</organism>
<feature type="transmembrane region" description="Helical" evidence="3">
    <location>
        <begin position="12"/>
        <end position="39"/>
    </location>
</feature>
<gene>
    <name evidence="4" type="ORF">EB796_017087</name>
</gene>
<dbReference type="EMBL" id="VXIV02002554">
    <property type="protein sequence ID" value="KAF6024643.1"/>
    <property type="molecule type" value="Genomic_DNA"/>
</dbReference>
<feature type="coiled-coil region" evidence="1">
    <location>
        <begin position="163"/>
        <end position="214"/>
    </location>
</feature>
<dbReference type="AlphaFoldDB" id="A0A7J7JFP0"/>
<sequence length="368" mass="42473">MNREKWQKKLNLNINFNLLLFLDKILTFSVVCCALLVLMPQQLKSASLGSMEKSEKIETNDKLLKIKTIETNEKIDKIGSIEKSEKLVKGDEGIGSVEKSEKVEKSDESIDKMEIIEEIEDIHQSIESEKSEKMEKGDKGIGSVEKSEKVEKSDESIDKMEIIEEIEDIHQSIESEKSEKMEKSNESIDKIEIMEEIEDVYQSIESEKSDKRNTTYESSVIPFCSTPSHHEQLGLANAVLTQMKQVFEKRNLCVTDIKTYKPVPYDEPLNCFFVNSNMGTMARRFNMYRCNLQLHFPEMGSLDGYLRNITNMIESESAKDCHLRPFSYPVPPSYIYDSYIARLYEEIQCLHKICGHDTPSTYQLYECI</sequence>
<accession>A0A7J7JFP0</accession>
<reference evidence="4" key="1">
    <citation type="submission" date="2020-06" db="EMBL/GenBank/DDBJ databases">
        <title>Draft genome of Bugula neritina, a colonial animal packing powerful symbionts and potential medicines.</title>
        <authorList>
            <person name="Rayko M."/>
        </authorList>
    </citation>
    <scope>NUCLEOTIDE SEQUENCE [LARGE SCALE GENOMIC DNA]</scope>
    <source>
        <strain evidence="4">Kwan_BN1</strain>
    </source>
</reference>
<evidence type="ECO:0000313" key="4">
    <source>
        <dbReference type="EMBL" id="KAF6024643.1"/>
    </source>
</evidence>
<comment type="caution">
    <text evidence="4">The sequence shown here is derived from an EMBL/GenBank/DDBJ whole genome shotgun (WGS) entry which is preliminary data.</text>
</comment>
<name>A0A7J7JFP0_BUGNE</name>
<proteinExistence type="predicted"/>
<keyword evidence="3" id="KW-0812">Transmembrane</keyword>
<feature type="region of interest" description="Disordered" evidence="2">
    <location>
        <begin position="128"/>
        <end position="155"/>
    </location>
</feature>
<keyword evidence="3" id="KW-0472">Membrane</keyword>
<evidence type="ECO:0000313" key="5">
    <source>
        <dbReference type="Proteomes" id="UP000593567"/>
    </source>
</evidence>
<protein>
    <submittedName>
        <fullName evidence="4">Uncharacterized protein</fullName>
    </submittedName>
</protein>
<keyword evidence="1" id="KW-0175">Coiled coil</keyword>
<evidence type="ECO:0000256" key="3">
    <source>
        <dbReference type="SAM" id="Phobius"/>
    </source>
</evidence>
<dbReference type="Proteomes" id="UP000593567">
    <property type="component" value="Unassembled WGS sequence"/>
</dbReference>
<evidence type="ECO:0000256" key="2">
    <source>
        <dbReference type="SAM" id="MobiDB-lite"/>
    </source>
</evidence>
<keyword evidence="3" id="KW-1133">Transmembrane helix</keyword>
<evidence type="ECO:0000256" key="1">
    <source>
        <dbReference type="SAM" id="Coils"/>
    </source>
</evidence>
<keyword evidence="5" id="KW-1185">Reference proteome</keyword>